<feature type="compositionally biased region" description="Basic and acidic residues" evidence="1">
    <location>
        <begin position="224"/>
        <end position="251"/>
    </location>
</feature>
<dbReference type="AlphaFoldDB" id="K0RWW1"/>
<evidence type="ECO:0000256" key="1">
    <source>
        <dbReference type="SAM" id="MobiDB-lite"/>
    </source>
</evidence>
<dbReference type="EMBL" id="AGNL01037964">
    <property type="protein sequence ID" value="EJK53346.1"/>
    <property type="molecule type" value="Genomic_DNA"/>
</dbReference>
<gene>
    <name evidence="2" type="ORF">THAOC_27238</name>
</gene>
<feature type="region of interest" description="Disordered" evidence="1">
    <location>
        <begin position="217"/>
        <end position="254"/>
    </location>
</feature>
<protein>
    <submittedName>
        <fullName evidence="2">Uncharacterized protein</fullName>
    </submittedName>
</protein>
<evidence type="ECO:0000313" key="2">
    <source>
        <dbReference type="EMBL" id="EJK53346.1"/>
    </source>
</evidence>
<accession>K0RWW1</accession>
<feature type="non-terminal residue" evidence="2">
    <location>
        <position position="1"/>
    </location>
</feature>
<comment type="caution">
    <text evidence="2">The sequence shown here is derived from an EMBL/GenBank/DDBJ whole genome shotgun (WGS) entry which is preliminary data.</text>
</comment>
<evidence type="ECO:0000313" key="3">
    <source>
        <dbReference type="Proteomes" id="UP000266841"/>
    </source>
</evidence>
<dbReference type="Proteomes" id="UP000266841">
    <property type="component" value="Unassembled WGS sequence"/>
</dbReference>
<name>K0RWW1_THAOC</name>
<sequence>TTHDTARWELAGRIDRRAFEAFIGAESALAARIALGSVEVNISVASAHAEAALDVTSITPVRPGLPTSPWSFTLLNASALVHDQIAVLFGLATIRVILESAAADRSIQRETGATSSSLTCALSEGHAALVGVRNHAYIFAVAGHQRVRIWSDLAEAPDRSRAERWPTQTRGGLCWGDPGKSSIAKAKEILMIIDCIVLCCGYNDCMVAVDAVSCGVGAKPQKSPKREGKEKEGEKRKEKEGEEKGRDREARSATNQSFMALSTPGDHGNNQQCAERSRCRVVRYNRAMSRAGTPTALQNGYSIPRPRSFESLIAESIGLNQILIQLSFFSVSVRSQSPDDLDRATPLQFVPFEFVVEVLNSSRLAFIRGLGLGSFLFMLARIWLPAPRPLRAPIRRLSGGQLIFPSKIRRPVNCRVSTYDHTKMLIVAFTSLASPSS</sequence>
<reference evidence="2 3" key="1">
    <citation type="journal article" date="2012" name="Genome Biol.">
        <title>Genome and low-iron response of an oceanic diatom adapted to chronic iron limitation.</title>
        <authorList>
            <person name="Lommer M."/>
            <person name="Specht M."/>
            <person name="Roy A.S."/>
            <person name="Kraemer L."/>
            <person name="Andreson R."/>
            <person name="Gutowska M.A."/>
            <person name="Wolf J."/>
            <person name="Bergner S.V."/>
            <person name="Schilhabel M.B."/>
            <person name="Klostermeier U.C."/>
            <person name="Beiko R.G."/>
            <person name="Rosenstiel P."/>
            <person name="Hippler M."/>
            <person name="Laroche J."/>
        </authorList>
    </citation>
    <scope>NUCLEOTIDE SEQUENCE [LARGE SCALE GENOMIC DNA]</scope>
    <source>
        <strain evidence="2 3">CCMP1005</strain>
    </source>
</reference>
<proteinExistence type="predicted"/>
<organism evidence="2 3">
    <name type="scientific">Thalassiosira oceanica</name>
    <name type="common">Marine diatom</name>
    <dbReference type="NCBI Taxonomy" id="159749"/>
    <lineage>
        <taxon>Eukaryota</taxon>
        <taxon>Sar</taxon>
        <taxon>Stramenopiles</taxon>
        <taxon>Ochrophyta</taxon>
        <taxon>Bacillariophyta</taxon>
        <taxon>Coscinodiscophyceae</taxon>
        <taxon>Thalassiosirophycidae</taxon>
        <taxon>Thalassiosirales</taxon>
        <taxon>Thalassiosiraceae</taxon>
        <taxon>Thalassiosira</taxon>
    </lineage>
</organism>
<keyword evidence="3" id="KW-1185">Reference proteome</keyword>